<dbReference type="AlphaFoldDB" id="A0A255ZVA9"/>
<keyword evidence="2" id="KW-1185">Reference proteome</keyword>
<sequence length="216" mass="25116">MTYQRHPSKRLNELYAHKSFQGANPETAKFIFVGRDPNWAANVEQQSSFPQIESYLQDGVAFWESKGVHHPFLLPDYKGDGKRFHRMFSNMKLTSEYAKNISFVELLPFPTTGMSGSNRKSFLSYLMSNDNQKHLLKLESYFEDKTKIVFVSPGIITDLRLILKQKQIFKAVQKIETTPKISVDVLRHENIRIHTHFSNAISLSTLDQMRRIIDFE</sequence>
<gene>
    <name evidence="1" type="ORF">CHX27_06255</name>
</gene>
<dbReference type="RefSeq" id="WP_094485908.1">
    <property type="nucleotide sequence ID" value="NZ_NOXX01000182.1"/>
</dbReference>
<accession>A0A255ZVA9</accession>
<dbReference type="Proteomes" id="UP000216035">
    <property type="component" value="Unassembled WGS sequence"/>
</dbReference>
<comment type="caution">
    <text evidence="1">The sequence shown here is derived from an EMBL/GenBank/DDBJ whole genome shotgun (WGS) entry which is preliminary data.</text>
</comment>
<dbReference type="OrthoDB" id="1329193at2"/>
<protein>
    <recommendedName>
        <fullName evidence="3">Uracil-DNA glycosylase-like domain-containing protein</fullName>
    </recommendedName>
</protein>
<organism evidence="1 2">
    <name type="scientific">Flavobacterium aurantiibacter</name>
    <dbReference type="NCBI Taxonomy" id="2023067"/>
    <lineage>
        <taxon>Bacteria</taxon>
        <taxon>Pseudomonadati</taxon>
        <taxon>Bacteroidota</taxon>
        <taxon>Flavobacteriia</taxon>
        <taxon>Flavobacteriales</taxon>
        <taxon>Flavobacteriaceae</taxon>
        <taxon>Flavobacterium</taxon>
    </lineage>
</organism>
<reference evidence="1 2" key="1">
    <citation type="submission" date="2017-07" db="EMBL/GenBank/DDBJ databases">
        <title>Flavobacterium cyanobacteriorum sp. nov., isolated from cyanobacterial aggregates in a eutrophic lake.</title>
        <authorList>
            <person name="Cai H."/>
        </authorList>
    </citation>
    <scope>NUCLEOTIDE SEQUENCE [LARGE SCALE GENOMIC DNA]</scope>
    <source>
        <strain evidence="1 2">TH167</strain>
    </source>
</reference>
<evidence type="ECO:0000313" key="1">
    <source>
        <dbReference type="EMBL" id="OYQ45366.1"/>
    </source>
</evidence>
<proteinExistence type="predicted"/>
<evidence type="ECO:0008006" key="3">
    <source>
        <dbReference type="Google" id="ProtNLM"/>
    </source>
</evidence>
<dbReference type="EMBL" id="NOXX01000182">
    <property type="protein sequence ID" value="OYQ45366.1"/>
    <property type="molecule type" value="Genomic_DNA"/>
</dbReference>
<evidence type="ECO:0000313" key="2">
    <source>
        <dbReference type="Proteomes" id="UP000216035"/>
    </source>
</evidence>
<name>A0A255ZVA9_9FLAO</name>